<gene>
    <name evidence="3" type="primary">LOC102382929</name>
</gene>
<protein>
    <submittedName>
        <fullName evidence="3">Uncharacterized protein LOC102382929 isoform X1</fullName>
    </submittedName>
</protein>
<feature type="compositionally biased region" description="Basic and acidic residues" evidence="1">
    <location>
        <begin position="106"/>
        <end position="115"/>
    </location>
</feature>
<accession>A0A1U7S9V7</accession>
<dbReference type="KEGG" id="asn:102382929"/>
<dbReference type="RefSeq" id="XP_006037430.2">
    <property type="nucleotide sequence ID" value="XM_006037368.3"/>
</dbReference>
<proteinExistence type="predicted"/>
<keyword evidence="2" id="KW-1185">Reference proteome</keyword>
<organism evidence="2 3">
    <name type="scientific">Alligator sinensis</name>
    <name type="common">Chinese alligator</name>
    <dbReference type="NCBI Taxonomy" id="38654"/>
    <lineage>
        <taxon>Eukaryota</taxon>
        <taxon>Metazoa</taxon>
        <taxon>Chordata</taxon>
        <taxon>Craniata</taxon>
        <taxon>Vertebrata</taxon>
        <taxon>Euteleostomi</taxon>
        <taxon>Archelosauria</taxon>
        <taxon>Archosauria</taxon>
        <taxon>Crocodylia</taxon>
        <taxon>Alligatoridae</taxon>
        <taxon>Alligatorinae</taxon>
        <taxon>Alligator</taxon>
    </lineage>
</organism>
<sequence>MQASSSMCLCARARSLFVRICMHARVRDAACKPVQGEGLCAEVCTPLQACKQVTVRARETILHPVCQQGTSPALRARTSLCTRLCESVRERWGEGDRARHQHPSRLGRDDWFPGNHERGETMVPESWHGNKRSPLQGRLGGTHGVTGVECVLLCQVNHNGCLSALEVKIPAGKFVLMPVLLQSPLLLQKPSWPRRRPALSPAPFLTRVGCCDHSLVLVCVHLSVPRKTGKKETNAGISRKAFTLPGTEVRDRPRSRCFQLQPQILPVFIVGGGEHLVASVTRVCLVAATLAAAGIAMAGTDDPVSSGNREAEEPALLSASGAGWLCCPGQGQAAGAHGTRCPKHCLPFLVSPHLFPGLRSPSITSISSFSFCLGLKRTTSCCSNT</sequence>
<dbReference type="GeneID" id="102382929"/>
<evidence type="ECO:0000313" key="3">
    <source>
        <dbReference type="RefSeq" id="XP_006037430.2"/>
    </source>
</evidence>
<evidence type="ECO:0000256" key="1">
    <source>
        <dbReference type="SAM" id="MobiDB-lite"/>
    </source>
</evidence>
<name>A0A1U7S9V7_ALLSI</name>
<dbReference type="AlphaFoldDB" id="A0A1U7S9V7"/>
<dbReference type="Proteomes" id="UP000189705">
    <property type="component" value="Unplaced"/>
</dbReference>
<reference evidence="3" key="1">
    <citation type="submission" date="2025-08" db="UniProtKB">
        <authorList>
            <consortium name="RefSeq"/>
        </authorList>
    </citation>
    <scope>IDENTIFICATION</scope>
</reference>
<evidence type="ECO:0000313" key="2">
    <source>
        <dbReference type="Proteomes" id="UP000189705"/>
    </source>
</evidence>
<feature type="region of interest" description="Disordered" evidence="1">
    <location>
        <begin position="96"/>
        <end position="115"/>
    </location>
</feature>
<dbReference type="InParanoid" id="A0A1U7S9V7"/>